<dbReference type="EMBL" id="CM001023">
    <property type="protein sequence ID" value="EAZ79932.1"/>
    <property type="molecule type" value="Genomic_DNA"/>
</dbReference>
<comment type="caution">
    <text evidence="2">The sequence shown here is derived from an EMBL/GenBank/DDBJ whole genome shotgun (WGS) entry which is preliminary data.</text>
</comment>
<keyword evidence="1" id="KW-0472">Membrane</keyword>
<organism evidence="2 3">
    <name type="scientific">Algoriphagus machipongonensis</name>
    <dbReference type="NCBI Taxonomy" id="388413"/>
    <lineage>
        <taxon>Bacteria</taxon>
        <taxon>Pseudomonadati</taxon>
        <taxon>Bacteroidota</taxon>
        <taxon>Cytophagia</taxon>
        <taxon>Cytophagales</taxon>
        <taxon>Cyclobacteriaceae</taxon>
        <taxon>Algoriphagus</taxon>
    </lineage>
</organism>
<evidence type="ECO:0000313" key="2">
    <source>
        <dbReference type="EMBL" id="EAZ79932.1"/>
    </source>
</evidence>
<dbReference type="STRING" id="388413.ALPR1_14924"/>
<dbReference type="EMBL" id="AAXU02000001">
    <property type="protein sequence ID" value="EAZ79932.1"/>
    <property type="molecule type" value="Genomic_DNA"/>
</dbReference>
<reference evidence="2 3" key="1">
    <citation type="journal article" date="2011" name="J. Bacteriol.">
        <title>Complete genome sequence of Algoriphagus sp. PR1, bacterial prey of a colony-forming choanoflagellate.</title>
        <authorList>
            <person name="Alegado R.A."/>
            <person name="Ferriera S."/>
            <person name="Nusbaum C."/>
            <person name="Young S.K."/>
            <person name="Zeng Q."/>
            <person name="Imamovic A."/>
            <person name="Fairclough S.R."/>
            <person name="King N."/>
        </authorList>
    </citation>
    <scope>NUCLEOTIDE SEQUENCE [LARGE SCALE GENOMIC DNA]</scope>
    <source>
        <strain evidence="2 3">PR1</strain>
    </source>
</reference>
<feature type="transmembrane region" description="Helical" evidence="1">
    <location>
        <begin position="7"/>
        <end position="25"/>
    </location>
</feature>
<keyword evidence="3" id="KW-1185">Reference proteome</keyword>
<protein>
    <submittedName>
        <fullName evidence="2">Uncharacterized protein</fullName>
    </submittedName>
</protein>
<keyword evidence="1" id="KW-1133">Transmembrane helix</keyword>
<accession>A3I0D6</accession>
<evidence type="ECO:0000313" key="3">
    <source>
        <dbReference type="Proteomes" id="UP000003919"/>
    </source>
</evidence>
<dbReference type="RefSeq" id="WP_008201688.1">
    <property type="nucleotide sequence ID" value="NZ_CM001023.1"/>
</dbReference>
<sequence length="138" mass="15892">MNDKQKLLLGFVLGILGMVLWNIYYDSYEKLYTIGEVTGTSTGLKSGTSVQFEFYHAGKKIEGSSWKGTYSAKEGQKFIAEFGRDKHSISSILLYYPVPETLDIQAPRDGWNSIPDEIKIHRLKRTEDFGLREYFHRE</sequence>
<dbReference type="HOGENOM" id="CLU_1850925_0_0_10"/>
<dbReference type="OrthoDB" id="838278at2"/>
<proteinExistence type="predicted"/>
<gene>
    <name evidence="2" type="ORF">ALPR1_14924</name>
</gene>
<dbReference type="Proteomes" id="UP000003919">
    <property type="component" value="Chromosome"/>
</dbReference>
<keyword evidence="1" id="KW-0812">Transmembrane</keyword>
<name>A3I0D6_9BACT</name>
<dbReference type="AlphaFoldDB" id="A3I0D6"/>
<evidence type="ECO:0000256" key="1">
    <source>
        <dbReference type="SAM" id="Phobius"/>
    </source>
</evidence>